<organism evidence="2 3">
    <name type="scientific">Xylocopilactobacillus apis</name>
    <dbReference type="NCBI Taxonomy" id="2932183"/>
    <lineage>
        <taxon>Bacteria</taxon>
        <taxon>Bacillati</taxon>
        <taxon>Bacillota</taxon>
        <taxon>Bacilli</taxon>
        <taxon>Lactobacillales</taxon>
        <taxon>Lactobacillaceae</taxon>
        <taxon>Xylocopilactobacillus</taxon>
    </lineage>
</organism>
<reference evidence="2 3" key="1">
    <citation type="journal article" date="2023" name="Microbiol. Spectr.">
        <title>Symbiosis of Carpenter Bees with Uncharacterized Lactic Acid Bacteria Showing NAD Auxotrophy.</title>
        <authorList>
            <person name="Kawasaki S."/>
            <person name="Ozawa K."/>
            <person name="Mori T."/>
            <person name="Yamamoto A."/>
            <person name="Ito M."/>
            <person name="Ohkuma M."/>
            <person name="Sakamoto M."/>
            <person name="Matsutani M."/>
        </authorList>
    </citation>
    <scope>NUCLEOTIDE SEQUENCE [LARGE SCALE GENOMIC DNA]</scope>
    <source>
        <strain evidence="2 3">KimC2</strain>
    </source>
</reference>
<accession>A0AAU9DQY5</accession>
<evidence type="ECO:0000313" key="3">
    <source>
        <dbReference type="Proteomes" id="UP001321804"/>
    </source>
</evidence>
<keyword evidence="3" id="KW-1185">Reference proteome</keyword>
<dbReference type="InterPro" id="IPR007737">
    <property type="entry name" value="Mga_HTH"/>
</dbReference>
<protein>
    <submittedName>
        <fullName evidence="2">Transcriptional regulator</fullName>
    </submittedName>
</protein>
<name>A0AAU9DQY5_9LACO</name>
<dbReference type="RefSeq" id="WP_317697868.1">
    <property type="nucleotide sequence ID" value="NZ_AP026801.1"/>
</dbReference>
<dbReference type="Pfam" id="PF05043">
    <property type="entry name" value="Mga"/>
    <property type="match status" value="1"/>
</dbReference>
<dbReference type="InterPro" id="IPR036388">
    <property type="entry name" value="WH-like_DNA-bd_sf"/>
</dbReference>
<dbReference type="KEGG" id="xak:KIMC2_05900"/>
<gene>
    <name evidence="2" type="ORF">KIMC2_05900</name>
</gene>
<dbReference type="Gene3D" id="1.10.10.10">
    <property type="entry name" value="Winged helix-like DNA-binding domain superfamily/Winged helix DNA-binding domain"/>
    <property type="match status" value="1"/>
</dbReference>
<evidence type="ECO:0000313" key="2">
    <source>
        <dbReference type="EMBL" id="BDR56028.1"/>
    </source>
</evidence>
<dbReference type="EMBL" id="AP026801">
    <property type="protein sequence ID" value="BDR56028.1"/>
    <property type="molecule type" value="Genomic_DNA"/>
</dbReference>
<sequence>MIFENLFLEKSDLTRLNLYRDILSIQKPIFKVTDLANVHGTNYQQTYNNLQSLLKDLQKLYQIPPEEFFDGNEVFRTRFTMSLTEYRNRVITNTLTFRFIDSLFKNEFSDIKGFLDTNFISRSTLSRKTSSLHEYMKHYGIGISYIDMKFIGDEKKIREFLFIFYYSLFMGYKWPFENVSFSEARQVLNLFNNSEFYYLYSNKVDEYQCIFRTAIAMKRMQDGYPISRASRLDLIIENNKFFNTEKAKNFEIFRLSNTYSFNEVENLFFTFNRTISPFIKSNVNDNNLIETFKSNNSKLWQFTVKYLEFLANEYSQDLSSKVLEDKVFLSNLVRVFYSYYVFMGDYPTVGRLFGKEKHNLSGYNSLIELTRSFIIKNAGDYEMQDIVISNRQIGEDIYQLFLPVISKILTADAIRVKLYLEDDILASRDLMTFLSDLKGIHILSKKDPIELADVVITPLGQLDNLPNIVVPKDKKVLYWNSEANENEFYRIYREIQLLQVERTNSSQKEVKSYPDQKELA</sequence>
<dbReference type="Proteomes" id="UP001321804">
    <property type="component" value="Chromosome"/>
</dbReference>
<proteinExistence type="predicted"/>
<feature type="domain" description="Mga helix-turn-helix" evidence="1">
    <location>
        <begin position="81"/>
        <end position="165"/>
    </location>
</feature>
<dbReference type="AlphaFoldDB" id="A0AAU9DQY5"/>
<evidence type="ECO:0000259" key="1">
    <source>
        <dbReference type="Pfam" id="PF05043"/>
    </source>
</evidence>